<evidence type="ECO:0000256" key="6">
    <source>
        <dbReference type="SAM" id="Phobius"/>
    </source>
</evidence>
<evidence type="ECO:0000313" key="7">
    <source>
        <dbReference type="EMBL" id="RMO60360.1"/>
    </source>
</evidence>
<dbReference type="EMBL" id="RBPV01000189">
    <property type="protein sequence ID" value="RMO60360.1"/>
    <property type="molecule type" value="Genomic_DNA"/>
</dbReference>
<evidence type="ECO:0000256" key="3">
    <source>
        <dbReference type="ARBA" id="ARBA00022692"/>
    </source>
</evidence>
<evidence type="ECO:0000256" key="2">
    <source>
        <dbReference type="ARBA" id="ARBA00022475"/>
    </source>
</evidence>
<dbReference type="AlphaFoldDB" id="A0A3M3WRQ3"/>
<dbReference type="PANTHER" id="PTHR39087:SF2">
    <property type="entry name" value="UPF0104 MEMBRANE PROTEIN MJ1595"/>
    <property type="match status" value="1"/>
</dbReference>
<feature type="transmembrane region" description="Helical" evidence="6">
    <location>
        <begin position="398"/>
        <end position="419"/>
    </location>
</feature>
<keyword evidence="4 6" id="KW-1133">Transmembrane helix</keyword>
<dbReference type="PROSITE" id="PS00061">
    <property type="entry name" value="ADH_SHORT"/>
    <property type="match status" value="1"/>
</dbReference>
<organism evidence="7 8">
    <name type="scientific">Pseudomonas amygdali pv. eriobotryae</name>
    <dbReference type="NCBI Taxonomy" id="129137"/>
    <lineage>
        <taxon>Bacteria</taxon>
        <taxon>Pseudomonadati</taxon>
        <taxon>Pseudomonadota</taxon>
        <taxon>Gammaproteobacteria</taxon>
        <taxon>Pseudomonadales</taxon>
        <taxon>Pseudomonadaceae</taxon>
        <taxon>Pseudomonas</taxon>
        <taxon>Pseudomonas amygdali</taxon>
    </lineage>
</organism>
<accession>A0A3M3WRQ3</accession>
<evidence type="ECO:0000256" key="4">
    <source>
        <dbReference type="ARBA" id="ARBA00022989"/>
    </source>
</evidence>
<feature type="transmembrane region" description="Helical" evidence="6">
    <location>
        <begin position="260"/>
        <end position="279"/>
    </location>
</feature>
<keyword evidence="3 6" id="KW-0812">Transmembrane</keyword>
<keyword evidence="5 6" id="KW-0472">Membrane</keyword>
<dbReference type="InterPro" id="IPR002347">
    <property type="entry name" value="SDR_fam"/>
</dbReference>
<keyword evidence="2" id="KW-1003">Cell membrane</keyword>
<comment type="subcellular location">
    <subcellularLocation>
        <location evidence="1">Cell membrane</location>
        <topology evidence="1">Multi-pass membrane protein</topology>
    </subcellularLocation>
</comment>
<evidence type="ECO:0000313" key="8">
    <source>
        <dbReference type="Proteomes" id="UP000275613"/>
    </source>
</evidence>
<dbReference type="InterPro" id="IPR036291">
    <property type="entry name" value="NAD(P)-bd_dom_sf"/>
</dbReference>
<dbReference type="InterPro" id="IPR020904">
    <property type="entry name" value="Sc_DH/Rdtase_CS"/>
</dbReference>
<proteinExistence type="predicted"/>
<feature type="transmembrane region" description="Helical" evidence="6">
    <location>
        <begin position="291"/>
        <end position="309"/>
    </location>
</feature>
<dbReference type="Proteomes" id="UP000275613">
    <property type="component" value="Unassembled WGS sequence"/>
</dbReference>
<name>A0A3M3WRQ3_PSEA0</name>
<reference evidence="7 8" key="1">
    <citation type="submission" date="2018-08" db="EMBL/GenBank/DDBJ databases">
        <title>Recombination of ecologically and evolutionarily significant loci maintains genetic cohesion in the Pseudomonas syringae species complex.</title>
        <authorList>
            <person name="Dillon M."/>
            <person name="Thakur S."/>
            <person name="Almeida R.N.D."/>
            <person name="Weir B.S."/>
            <person name="Guttman D.S."/>
        </authorList>
    </citation>
    <scope>NUCLEOTIDE SEQUENCE [LARGE SCALE GENOMIC DNA]</scope>
    <source>
        <strain evidence="7 8">ICMP 4316</strain>
    </source>
</reference>
<gene>
    <name evidence="7" type="ORF">ALQ39_00149</name>
</gene>
<evidence type="ECO:0000256" key="5">
    <source>
        <dbReference type="ARBA" id="ARBA00023136"/>
    </source>
</evidence>
<dbReference type="GO" id="GO:0005886">
    <property type="term" value="C:plasma membrane"/>
    <property type="evidence" value="ECO:0007669"/>
    <property type="project" value="UniProtKB-SubCell"/>
</dbReference>
<dbReference type="PANTHER" id="PTHR39087">
    <property type="entry name" value="UPF0104 MEMBRANE PROTEIN MJ1595"/>
    <property type="match status" value="1"/>
</dbReference>
<comment type="caution">
    <text evidence="7">The sequence shown here is derived from an EMBL/GenBank/DDBJ whole genome shotgun (WGS) entry which is preliminary data.</text>
</comment>
<sequence>MKKILIIGATSAIAHACARLWAAQGCDFFLVARDMEKLDSNAADLKARGAGRIDTHRLDVTHFSEHPAMLADCLAALGQIDIVLLAHGTLPDQKACEQYAGLAIQEFITNGASVIALLTLLARHFEVQRYGTLAVLSSVAGDRGRPSNYLYGSAKAAVSTFCDGLQARMFKLGVHVVTIKPGFCRHAHDPRPAVACLAGCATGSCCGAHRQGHRARVYKPLCAGLLGMDHVGDSRDSTAIIQKARPLSDMPLLSGWRYRAVLLSVVFSALGYLGFSLWGGWQAVSAATGKVGVQGIGLVLLMSAINYALRFGRWQLYLEVLGHPLAWRQSLRIYLAGFALTTTPGKAGEALRGVLLRPLGVPYPQSFAAFFSERLSDLLAIVLLTLFGLSWYPQAQPMIFIGLALVLAGLLVLSQGHLLKRMRGALPTEKSTRLHRLRRQLFDILLAARQCLHGRVLLTASLLRLLAWSAEALAFYWMLGWMGAQIPLTFAVFTYALAMLAGALSFMPGGLGSAEAVMVGLLMFKGMPGADAIAATLLIRLATLWFAVAIGAVMLSRFNAAPPGRQP</sequence>
<feature type="transmembrane region" description="Helical" evidence="6">
    <location>
        <begin position="375"/>
        <end position="392"/>
    </location>
</feature>
<dbReference type="NCBIfam" id="TIGR00374">
    <property type="entry name" value="flippase-like domain"/>
    <property type="match status" value="1"/>
</dbReference>
<protein>
    <submittedName>
        <fullName evidence="7">Integral membrane protein</fullName>
    </submittedName>
</protein>
<feature type="transmembrane region" description="Helical" evidence="6">
    <location>
        <begin position="532"/>
        <end position="555"/>
    </location>
</feature>
<evidence type="ECO:0000256" key="1">
    <source>
        <dbReference type="ARBA" id="ARBA00004651"/>
    </source>
</evidence>
<dbReference type="Gene3D" id="3.40.50.720">
    <property type="entry name" value="NAD(P)-binding Rossmann-like Domain"/>
    <property type="match status" value="1"/>
</dbReference>
<dbReference type="InterPro" id="IPR022791">
    <property type="entry name" value="L-PG_synthase/AglD"/>
</dbReference>
<dbReference type="Pfam" id="PF00106">
    <property type="entry name" value="adh_short"/>
    <property type="match status" value="1"/>
</dbReference>
<dbReference type="Pfam" id="PF03706">
    <property type="entry name" value="LPG_synthase_TM"/>
    <property type="match status" value="1"/>
</dbReference>
<dbReference type="SUPFAM" id="SSF51735">
    <property type="entry name" value="NAD(P)-binding Rossmann-fold domains"/>
    <property type="match status" value="1"/>
</dbReference>
<dbReference type="CDD" id="cd05233">
    <property type="entry name" value="SDR_c"/>
    <property type="match status" value="1"/>
</dbReference>